<feature type="compositionally biased region" description="Low complexity" evidence="1">
    <location>
        <begin position="39"/>
        <end position="66"/>
    </location>
</feature>
<dbReference type="RefSeq" id="XP_026605691.1">
    <property type="nucleotide sequence ID" value="XM_026744825.1"/>
</dbReference>
<feature type="compositionally biased region" description="Low complexity" evidence="1">
    <location>
        <begin position="7"/>
        <end position="32"/>
    </location>
</feature>
<reference evidence="2 3" key="1">
    <citation type="journal article" date="2018" name="IMA Fungus">
        <title>IMA Genome-F 9: Draft genome sequence of Annulohypoxylon stygium, Aspergillus mulundensis, Berkeleyomyces basicola (syn. Thielaviopsis basicola), Ceratocystis smalleyi, two Cercospora beticola strains, Coleophoma cylindrospora, Fusarium fracticaudum, Phialophora cf. hyalina, and Morchella septimelata.</title>
        <authorList>
            <person name="Wingfield B.D."/>
            <person name="Bills G.F."/>
            <person name="Dong Y."/>
            <person name="Huang W."/>
            <person name="Nel W.J."/>
            <person name="Swalarsk-Parry B.S."/>
            <person name="Vaghefi N."/>
            <person name="Wilken P.M."/>
            <person name="An Z."/>
            <person name="de Beer Z.W."/>
            <person name="De Vos L."/>
            <person name="Chen L."/>
            <person name="Duong T.A."/>
            <person name="Gao Y."/>
            <person name="Hammerbacher A."/>
            <person name="Kikkert J.R."/>
            <person name="Li Y."/>
            <person name="Li H."/>
            <person name="Li K."/>
            <person name="Li Q."/>
            <person name="Liu X."/>
            <person name="Ma X."/>
            <person name="Naidoo K."/>
            <person name="Pethybridge S.J."/>
            <person name="Sun J."/>
            <person name="Steenkamp E.T."/>
            <person name="van der Nest M.A."/>
            <person name="van Wyk S."/>
            <person name="Wingfield M.J."/>
            <person name="Xiong C."/>
            <person name="Yue Q."/>
            <person name="Zhang X."/>
        </authorList>
    </citation>
    <scope>NUCLEOTIDE SEQUENCE [LARGE SCALE GENOMIC DNA]</scope>
    <source>
        <strain evidence="2 3">DSM 5745</strain>
    </source>
</reference>
<dbReference type="InterPro" id="IPR018648">
    <property type="entry name" value="DUF2076"/>
</dbReference>
<dbReference type="GO" id="GO:0007005">
    <property type="term" value="P:mitochondrion organization"/>
    <property type="evidence" value="ECO:0007669"/>
    <property type="project" value="InterPro"/>
</dbReference>
<feature type="region of interest" description="Disordered" evidence="1">
    <location>
        <begin position="90"/>
        <end position="122"/>
    </location>
</feature>
<evidence type="ECO:0000256" key="1">
    <source>
        <dbReference type="SAM" id="MobiDB-lite"/>
    </source>
</evidence>
<dbReference type="Pfam" id="PF09849">
    <property type="entry name" value="DUF2076"/>
    <property type="match status" value="1"/>
</dbReference>
<dbReference type="GO" id="GO:0005739">
    <property type="term" value="C:mitochondrion"/>
    <property type="evidence" value="ECO:0007669"/>
    <property type="project" value="TreeGrafter"/>
</dbReference>
<protein>
    <recommendedName>
        <fullName evidence="4">CHCH domain-containing protein</fullName>
    </recommendedName>
</protein>
<organism evidence="2 3">
    <name type="scientific">Aspergillus mulundensis</name>
    <dbReference type="NCBI Taxonomy" id="1810919"/>
    <lineage>
        <taxon>Eukaryota</taxon>
        <taxon>Fungi</taxon>
        <taxon>Dikarya</taxon>
        <taxon>Ascomycota</taxon>
        <taxon>Pezizomycotina</taxon>
        <taxon>Eurotiomycetes</taxon>
        <taxon>Eurotiomycetidae</taxon>
        <taxon>Eurotiales</taxon>
        <taxon>Aspergillaceae</taxon>
        <taxon>Aspergillus</taxon>
        <taxon>Aspergillus subgen. Nidulantes</taxon>
    </lineage>
</organism>
<dbReference type="PANTHER" id="PTHR13523">
    <property type="entry name" value="COILED-COIL-HELIX-COILED-COIL-HELIX DOMAIN CONTAINING 2/NUR77"/>
    <property type="match status" value="1"/>
</dbReference>
<gene>
    <name evidence="2" type="ORF">DSM5745_02809</name>
</gene>
<dbReference type="GeneID" id="38113179"/>
<dbReference type="InterPro" id="IPR009069">
    <property type="entry name" value="Cys_alpha_HP_mot_SF"/>
</dbReference>
<dbReference type="SUPFAM" id="SSF47072">
    <property type="entry name" value="Cysteine alpha-hairpin motif"/>
    <property type="match status" value="1"/>
</dbReference>
<dbReference type="STRING" id="1810919.A0A3D8SIL0"/>
<sequence length="173" mass="17493">MPRQRRGAAPAPTPARSAPTRPTAPAQPARAPYGQQHSQPHSTAAHPPTAAQAPAAPAPVQQSAGPGLFGQMASTAAGVAVGSSIGHAIGGLFSGGGSSAPAEAQQAPPPAQAQPMDNGLWAGSATNSSWENNACATDIQNFRKCMDDNQGNMSICGWYLDQLKACQAAAKPY</sequence>
<evidence type="ECO:0000313" key="2">
    <source>
        <dbReference type="EMBL" id="RDW86167.1"/>
    </source>
</evidence>
<dbReference type="EMBL" id="PVWQ01000003">
    <property type="protein sequence ID" value="RDW86167.1"/>
    <property type="molecule type" value="Genomic_DNA"/>
</dbReference>
<dbReference type="InterPro" id="IPR055304">
    <property type="entry name" value="CHCHD2/10-like"/>
</dbReference>
<dbReference type="GO" id="GO:0005634">
    <property type="term" value="C:nucleus"/>
    <property type="evidence" value="ECO:0007669"/>
    <property type="project" value="TreeGrafter"/>
</dbReference>
<evidence type="ECO:0000313" key="3">
    <source>
        <dbReference type="Proteomes" id="UP000256690"/>
    </source>
</evidence>
<dbReference type="OrthoDB" id="1106148at2759"/>
<comment type="caution">
    <text evidence="2">The sequence shown here is derived from an EMBL/GenBank/DDBJ whole genome shotgun (WGS) entry which is preliminary data.</text>
</comment>
<feature type="region of interest" description="Disordered" evidence="1">
    <location>
        <begin position="1"/>
        <end position="70"/>
    </location>
</feature>
<dbReference type="Proteomes" id="UP000256690">
    <property type="component" value="Unassembled WGS sequence"/>
</dbReference>
<dbReference type="AlphaFoldDB" id="A0A3D8SIL0"/>
<accession>A0A3D8SIL0</accession>
<evidence type="ECO:0008006" key="4">
    <source>
        <dbReference type="Google" id="ProtNLM"/>
    </source>
</evidence>
<keyword evidence="3" id="KW-1185">Reference proteome</keyword>
<proteinExistence type="predicted"/>
<dbReference type="PANTHER" id="PTHR13523:SF2">
    <property type="entry name" value="COILED-COIL-HELIX-COILED-COIL-HELIX DOMAIN CONTAINING 2, ISOFORM A-RELATED"/>
    <property type="match status" value="1"/>
</dbReference>
<name>A0A3D8SIL0_9EURO</name>